<dbReference type="CDD" id="cd20335">
    <property type="entry name" value="BRcat_RBR"/>
    <property type="match status" value="1"/>
</dbReference>
<dbReference type="Pfam" id="PF01485">
    <property type="entry name" value="IBR"/>
    <property type="match status" value="1"/>
</dbReference>
<accession>A0A9N9PTM1</accession>
<dbReference type="GO" id="GO:0008270">
    <property type="term" value="F:zinc ion binding"/>
    <property type="evidence" value="ECO:0007669"/>
    <property type="project" value="UniProtKB-KW"/>
</dbReference>
<evidence type="ECO:0000259" key="6">
    <source>
        <dbReference type="SMART" id="SM00647"/>
    </source>
</evidence>
<dbReference type="SUPFAM" id="SSF57850">
    <property type="entry name" value="RING/U-box"/>
    <property type="match status" value="1"/>
</dbReference>
<dbReference type="AlphaFoldDB" id="A0A9N9PTM1"/>
<sequence>MYELCPKMANCQDQRESNGLGPLYSNLRLKNLLSIEKNFVWCPSLECESGQIHDRNSSQPDQFHCVACSQISCLKHPCQWHEGLTCAQYDKEVKIKKAHEKEEKESEEYPREQRDAKIHQR</sequence>
<reference evidence="7" key="1">
    <citation type="submission" date="2021-07" db="EMBL/GenBank/DDBJ databases">
        <authorList>
            <person name="Durling M."/>
        </authorList>
    </citation>
    <scope>NUCLEOTIDE SEQUENCE</scope>
</reference>
<protein>
    <recommendedName>
        <fullName evidence="6">IBR domain-containing protein</fullName>
    </recommendedName>
</protein>
<keyword evidence="2" id="KW-0863">Zinc-finger</keyword>
<keyword evidence="4" id="KW-0862">Zinc</keyword>
<evidence type="ECO:0000256" key="1">
    <source>
        <dbReference type="ARBA" id="ARBA00022723"/>
    </source>
</evidence>
<feature type="domain" description="IBR" evidence="6">
    <location>
        <begin position="22"/>
        <end position="86"/>
    </location>
</feature>
<dbReference type="SMART" id="SM00647">
    <property type="entry name" value="IBR"/>
    <property type="match status" value="1"/>
</dbReference>
<evidence type="ECO:0000256" key="3">
    <source>
        <dbReference type="ARBA" id="ARBA00022786"/>
    </source>
</evidence>
<evidence type="ECO:0000256" key="4">
    <source>
        <dbReference type="ARBA" id="ARBA00022833"/>
    </source>
</evidence>
<keyword evidence="8" id="KW-1185">Reference proteome</keyword>
<dbReference type="Proteomes" id="UP000696280">
    <property type="component" value="Unassembled WGS sequence"/>
</dbReference>
<keyword evidence="1" id="KW-0479">Metal-binding</keyword>
<evidence type="ECO:0000313" key="8">
    <source>
        <dbReference type="Proteomes" id="UP000696280"/>
    </source>
</evidence>
<keyword evidence="3" id="KW-0833">Ubl conjugation pathway</keyword>
<feature type="region of interest" description="Disordered" evidence="5">
    <location>
        <begin position="98"/>
        <end position="121"/>
    </location>
</feature>
<dbReference type="InterPro" id="IPR002867">
    <property type="entry name" value="IBR_dom"/>
</dbReference>
<dbReference type="OrthoDB" id="1431934at2759"/>
<evidence type="ECO:0000256" key="5">
    <source>
        <dbReference type="SAM" id="MobiDB-lite"/>
    </source>
</evidence>
<evidence type="ECO:0000313" key="7">
    <source>
        <dbReference type="EMBL" id="CAG8959286.1"/>
    </source>
</evidence>
<comment type="caution">
    <text evidence="7">The sequence shown here is derived from an EMBL/GenBank/DDBJ whole genome shotgun (WGS) entry which is preliminary data.</text>
</comment>
<gene>
    <name evidence="7" type="ORF">HYFRA_00013056</name>
</gene>
<organism evidence="7 8">
    <name type="scientific">Hymenoscyphus fraxineus</name>
    <dbReference type="NCBI Taxonomy" id="746836"/>
    <lineage>
        <taxon>Eukaryota</taxon>
        <taxon>Fungi</taxon>
        <taxon>Dikarya</taxon>
        <taxon>Ascomycota</taxon>
        <taxon>Pezizomycotina</taxon>
        <taxon>Leotiomycetes</taxon>
        <taxon>Helotiales</taxon>
        <taxon>Helotiaceae</taxon>
        <taxon>Hymenoscyphus</taxon>
    </lineage>
</organism>
<name>A0A9N9PTM1_9HELO</name>
<proteinExistence type="predicted"/>
<dbReference type="EMBL" id="CAJVRL010000091">
    <property type="protein sequence ID" value="CAG8959286.1"/>
    <property type="molecule type" value="Genomic_DNA"/>
</dbReference>
<evidence type="ECO:0000256" key="2">
    <source>
        <dbReference type="ARBA" id="ARBA00022771"/>
    </source>
</evidence>